<evidence type="ECO:0000313" key="1">
    <source>
        <dbReference type="EMBL" id="KAK3171945.1"/>
    </source>
</evidence>
<organism evidence="1 2">
    <name type="scientific">Lepraria neglecta</name>
    <dbReference type="NCBI Taxonomy" id="209136"/>
    <lineage>
        <taxon>Eukaryota</taxon>
        <taxon>Fungi</taxon>
        <taxon>Dikarya</taxon>
        <taxon>Ascomycota</taxon>
        <taxon>Pezizomycotina</taxon>
        <taxon>Lecanoromycetes</taxon>
        <taxon>OSLEUM clade</taxon>
        <taxon>Lecanoromycetidae</taxon>
        <taxon>Lecanorales</taxon>
        <taxon>Lecanorineae</taxon>
        <taxon>Stereocaulaceae</taxon>
        <taxon>Lepraria</taxon>
    </lineage>
</organism>
<proteinExistence type="predicted"/>
<gene>
    <name evidence="1" type="ORF">OEA41_004029</name>
</gene>
<evidence type="ECO:0000313" key="2">
    <source>
        <dbReference type="Proteomes" id="UP001276659"/>
    </source>
</evidence>
<accession>A0AAD9Z5T1</accession>
<dbReference type="AlphaFoldDB" id="A0AAD9Z5T1"/>
<reference evidence="1" key="1">
    <citation type="submission" date="2022-11" db="EMBL/GenBank/DDBJ databases">
        <title>Chromosomal genome sequence assembly and mating type (MAT) locus characterization of the leprose asexual lichenized fungus Lepraria neglecta (Nyl.) Erichsen.</title>
        <authorList>
            <person name="Allen J.L."/>
            <person name="Pfeffer B."/>
        </authorList>
    </citation>
    <scope>NUCLEOTIDE SEQUENCE</scope>
    <source>
        <strain evidence="1">Allen 5258</strain>
    </source>
</reference>
<comment type="caution">
    <text evidence="1">The sequence shown here is derived from an EMBL/GenBank/DDBJ whole genome shotgun (WGS) entry which is preliminary data.</text>
</comment>
<keyword evidence="2" id="KW-1185">Reference proteome</keyword>
<dbReference type="EMBL" id="JASNWA010000008">
    <property type="protein sequence ID" value="KAK3171945.1"/>
    <property type="molecule type" value="Genomic_DNA"/>
</dbReference>
<sequence>MARDLALTYVFAPKEWKLRTISHALYLPWISLSFLGAVEKYRWTMTENWDWARRVRDVILRRPGDEQLAEGVGGNKSDAEGAWRILEDYVPKGMEEESIFDGGSMSAQRRDER</sequence>
<dbReference type="Proteomes" id="UP001276659">
    <property type="component" value="Unassembled WGS sequence"/>
</dbReference>
<name>A0AAD9Z5T1_9LECA</name>
<protein>
    <submittedName>
        <fullName evidence="1">Uncharacterized protein</fullName>
    </submittedName>
</protein>